<reference evidence="7" key="1">
    <citation type="submission" date="2020-05" db="EMBL/GenBank/DDBJ databases">
        <authorList>
            <person name="Rincon C."/>
            <person name="Sanders R I."/>
            <person name="Robbins C."/>
            <person name="Chaturvedi A."/>
        </authorList>
    </citation>
    <scope>NUCLEOTIDE SEQUENCE</scope>
    <source>
        <strain evidence="7">CHB12</strain>
    </source>
</reference>
<evidence type="ECO:0000256" key="5">
    <source>
        <dbReference type="SAM" id="Phobius"/>
    </source>
</evidence>
<accession>A0A916EK70</accession>
<protein>
    <recommendedName>
        <fullName evidence="6">Crinkler effector protein N-terminal domain-containing protein</fullName>
    </recommendedName>
</protein>
<comment type="subcellular location">
    <subcellularLocation>
        <location evidence="1">Host cell</location>
    </subcellularLocation>
    <subcellularLocation>
        <location evidence="2">Secreted</location>
    </subcellularLocation>
</comment>
<organism evidence="7 8">
    <name type="scientific">Rhizophagus irregularis</name>
    <dbReference type="NCBI Taxonomy" id="588596"/>
    <lineage>
        <taxon>Eukaryota</taxon>
        <taxon>Fungi</taxon>
        <taxon>Fungi incertae sedis</taxon>
        <taxon>Mucoromycota</taxon>
        <taxon>Glomeromycotina</taxon>
        <taxon>Glomeromycetes</taxon>
        <taxon>Glomerales</taxon>
        <taxon>Glomeraceae</taxon>
        <taxon>Rhizophagus</taxon>
    </lineage>
</organism>
<keyword evidence="3" id="KW-0964">Secreted</keyword>
<evidence type="ECO:0000259" key="6">
    <source>
        <dbReference type="Pfam" id="PF20147"/>
    </source>
</evidence>
<dbReference type="AlphaFoldDB" id="A0A916EK70"/>
<dbReference type="OrthoDB" id="3171351at2759"/>
<dbReference type="Pfam" id="PF20147">
    <property type="entry name" value="Crinkler"/>
    <property type="match status" value="1"/>
</dbReference>
<feature type="region of interest" description="Disordered" evidence="4">
    <location>
        <begin position="122"/>
        <end position="144"/>
    </location>
</feature>
<name>A0A916EK70_9GLOM</name>
<dbReference type="GO" id="GO:0005576">
    <property type="term" value="C:extracellular region"/>
    <property type="evidence" value="ECO:0007669"/>
    <property type="project" value="UniProtKB-SubCell"/>
</dbReference>
<evidence type="ECO:0000256" key="1">
    <source>
        <dbReference type="ARBA" id="ARBA00004340"/>
    </source>
</evidence>
<feature type="domain" description="Crinkler effector protein N-terminal" evidence="6">
    <location>
        <begin position="49"/>
        <end position="121"/>
    </location>
</feature>
<evidence type="ECO:0000256" key="3">
    <source>
        <dbReference type="ARBA" id="ARBA00022525"/>
    </source>
</evidence>
<feature type="transmembrane region" description="Helical" evidence="5">
    <location>
        <begin position="230"/>
        <end position="252"/>
    </location>
</feature>
<evidence type="ECO:0000313" key="7">
    <source>
        <dbReference type="EMBL" id="CAB5394844.1"/>
    </source>
</evidence>
<keyword evidence="5" id="KW-1133">Transmembrane helix</keyword>
<dbReference type="InterPro" id="IPR045379">
    <property type="entry name" value="Crinkler_N"/>
</dbReference>
<keyword evidence="5" id="KW-0812">Transmembrane</keyword>
<dbReference type="GO" id="GO:0043657">
    <property type="term" value="C:host cell"/>
    <property type="evidence" value="ECO:0007669"/>
    <property type="project" value="UniProtKB-SubCell"/>
</dbReference>
<comment type="caution">
    <text evidence="7">The sequence shown here is derived from an EMBL/GenBank/DDBJ whole genome shotgun (WGS) entry which is preliminary data.</text>
</comment>
<keyword evidence="5" id="KW-0472">Membrane</keyword>
<evidence type="ECO:0000256" key="4">
    <source>
        <dbReference type="SAM" id="MobiDB-lite"/>
    </source>
</evidence>
<dbReference type="Proteomes" id="UP000684084">
    <property type="component" value="Unassembled WGS sequence"/>
</dbReference>
<sequence>MSSYSSLSRVLSPFRVQTKFEENSLPASPTLNPKRYTEIMQDHRTSQGAIKEKKSVAFCNTDANDLKLWKVNIPESKKQEIYEGIDIKVKFGGEELDSDLKTIGHVFEEQPLSEHIHILVQPPTPATTGKRPLENSDEDQNSKRVKLADPNIISTARRIMEDIMKLDENETIYSDPKNFLSLPYPYLGEKLPIDRFDIDHDGSFIFMGRTKFEQVLEDINKLRPRSYMKLFIYGTVGYGKSYILTAIACFLFRTRRRVVFLPDCRQLAVDPVEYIKLALFLTYENDDVKISEINACEDFCHIIKFCKSLEEKLYFIVDQMNALDEGDNTGISLEKKRQIRENLDKMVDNHFYIMSSSANNKTMLHLMAKQTGELKIKLFGGFDEGEMKEWWNKHNSDLPAMDEQQIRQIEDITGKIPLFLKFLLESDHKNFKDAWEYLDQQLTSKIKEPMMNFSDIISSSNRWELHVKLMTSFLTNKDPTDGYGHNDYDHRFFYVDNGKCYYVCGLARDCMANYLYGKDRMDRHKLD</sequence>
<dbReference type="EMBL" id="CAGKOT010000092">
    <property type="protein sequence ID" value="CAB5394844.1"/>
    <property type="molecule type" value="Genomic_DNA"/>
</dbReference>
<evidence type="ECO:0000313" key="8">
    <source>
        <dbReference type="Proteomes" id="UP000684084"/>
    </source>
</evidence>
<gene>
    <name evidence="7" type="ORF">CHRIB12_LOCUS23528</name>
</gene>
<evidence type="ECO:0000256" key="2">
    <source>
        <dbReference type="ARBA" id="ARBA00004613"/>
    </source>
</evidence>
<dbReference type="VEuPathDB" id="FungiDB:RhiirFUN_012269"/>
<proteinExistence type="predicted"/>